<reference evidence="3 4" key="1">
    <citation type="submission" date="2018-06" db="EMBL/GenBank/DDBJ databases">
        <authorList>
            <consortium name="Pathogen Informatics"/>
            <person name="Doyle S."/>
        </authorList>
    </citation>
    <scope>NUCLEOTIDE SEQUENCE [LARGE SCALE GENOMIC DNA]</scope>
    <source>
        <strain evidence="3 4">NCTC10283</strain>
    </source>
</reference>
<feature type="compositionally biased region" description="Polar residues" evidence="1">
    <location>
        <begin position="123"/>
        <end position="133"/>
    </location>
</feature>
<evidence type="ECO:0000256" key="1">
    <source>
        <dbReference type="SAM" id="MobiDB-lite"/>
    </source>
</evidence>
<dbReference type="AlphaFoldDB" id="A0A376BVR5"/>
<evidence type="ECO:0000313" key="3">
    <source>
        <dbReference type="EMBL" id="SSY81036.1"/>
    </source>
</evidence>
<evidence type="ECO:0000313" key="4">
    <source>
        <dbReference type="Proteomes" id="UP000254209"/>
    </source>
</evidence>
<dbReference type="STRING" id="1120980.GCA_000745955_02502"/>
<feature type="transmembrane region" description="Helical" evidence="2">
    <location>
        <begin position="62"/>
        <end position="83"/>
    </location>
</feature>
<accession>A0A376BVR5</accession>
<organism evidence="3 4">
    <name type="scientific">Alysiella crassa</name>
    <dbReference type="NCBI Taxonomy" id="153491"/>
    <lineage>
        <taxon>Bacteria</taxon>
        <taxon>Pseudomonadati</taxon>
        <taxon>Pseudomonadota</taxon>
        <taxon>Betaproteobacteria</taxon>
        <taxon>Neisseriales</taxon>
        <taxon>Neisseriaceae</taxon>
        <taxon>Alysiella</taxon>
    </lineage>
</organism>
<keyword evidence="4" id="KW-1185">Reference proteome</keyword>
<feature type="compositionally biased region" description="Basic residues" evidence="1">
    <location>
        <begin position="150"/>
        <end position="159"/>
    </location>
</feature>
<dbReference type="RefSeq" id="WP_034295563.1">
    <property type="nucleotide sequence ID" value="NZ_CP091519.2"/>
</dbReference>
<dbReference type="EMBL" id="UFSO01000003">
    <property type="protein sequence ID" value="SSY81036.1"/>
    <property type="molecule type" value="Genomic_DNA"/>
</dbReference>
<dbReference type="Proteomes" id="UP000254209">
    <property type="component" value="Unassembled WGS sequence"/>
</dbReference>
<keyword evidence="2" id="KW-0472">Membrane</keyword>
<sequence>MRAQIILLTLPVGLWVAILVSVISVLTTYYRANMWRNYGRMASEIIPAAVLSGAAVEYLQLLHSPVLCAFVALMVGAVSGFAIDYWQRVGRHFVHNVFNALSMKFTGRELPPPDFADFRQPENLPTAQVQETTQPPPKPQSLHTPTPPRPRVKKRKRRK</sequence>
<evidence type="ECO:0000256" key="2">
    <source>
        <dbReference type="SAM" id="Phobius"/>
    </source>
</evidence>
<protein>
    <submittedName>
        <fullName evidence="3">Uncharacterized protein</fullName>
    </submittedName>
</protein>
<keyword evidence="2" id="KW-0812">Transmembrane</keyword>
<proteinExistence type="predicted"/>
<gene>
    <name evidence="3" type="ORF">NCTC10283_02600</name>
</gene>
<feature type="compositionally biased region" description="Pro residues" evidence="1">
    <location>
        <begin position="134"/>
        <end position="149"/>
    </location>
</feature>
<name>A0A376BVR5_9NEIS</name>
<feature type="transmembrane region" description="Helical" evidence="2">
    <location>
        <begin position="6"/>
        <end position="26"/>
    </location>
</feature>
<keyword evidence="2" id="KW-1133">Transmembrane helix</keyword>
<feature type="region of interest" description="Disordered" evidence="1">
    <location>
        <begin position="115"/>
        <end position="159"/>
    </location>
</feature>